<evidence type="ECO:0000256" key="4">
    <source>
        <dbReference type="ARBA" id="ARBA00022679"/>
    </source>
</evidence>
<dbReference type="GO" id="GO:0004673">
    <property type="term" value="F:protein histidine kinase activity"/>
    <property type="evidence" value="ECO:0007669"/>
    <property type="project" value="UniProtKB-EC"/>
</dbReference>
<dbReference type="EC" id="2.7.13.3" evidence="3"/>
<evidence type="ECO:0000256" key="2">
    <source>
        <dbReference type="ARBA" id="ARBA00004370"/>
    </source>
</evidence>
<dbReference type="InterPro" id="IPR003594">
    <property type="entry name" value="HATPase_dom"/>
</dbReference>
<evidence type="ECO:0000313" key="11">
    <source>
        <dbReference type="Proteomes" id="UP000602076"/>
    </source>
</evidence>
<dbReference type="PROSITE" id="PS50109">
    <property type="entry name" value="HIS_KIN"/>
    <property type="match status" value="1"/>
</dbReference>
<dbReference type="InterPro" id="IPR050351">
    <property type="entry name" value="BphY/WalK/GraS-like"/>
</dbReference>
<dbReference type="SUPFAM" id="SSF55874">
    <property type="entry name" value="ATPase domain of HSP90 chaperone/DNA topoisomerase II/histidine kinase"/>
    <property type="match status" value="1"/>
</dbReference>
<dbReference type="Proteomes" id="UP000602076">
    <property type="component" value="Unassembled WGS sequence"/>
</dbReference>
<evidence type="ECO:0000256" key="7">
    <source>
        <dbReference type="ARBA" id="ARBA00022840"/>
    </source>
</evidence>
<sequence>MNNIINVAELQKDMDENCAELMDIIIHHAYTINSLLDGLRDLSNIHLLKDQTEVLNREMCPIENIEKILDYFEDTYPDRGFVLEIQKGFNNYIKMEPALFRLVMQNLIGNAVKFADCGTPIIIRISSNTRHEIELAVENRGPTISLEDQEKIFEKYYRIRNTKKQVSGSGLGLWIVKEIVNVYNGQVYARSTKDSTIVTILLQSYKRE</sequence>
<evidence type="ECO:0000259" key="9">
    <source>
        <dbReference type="PROSITE" id="PS50109"/>
    </source>
</evidence>
<evidence type="ECO:0000256" key="6">
    <source>
        <dbReference type="ARBA" id="ARBA00022777"/>
    </source>
</evidence>
<evidence type="ECO:0000313" key="10">
    <source>
        <dbReference type="EMBL" id="MBD3107607.1"/>
    </source>
</evidence>
<comment type="subcellular location">
    <subcellularLocation>
        <location evidence="2">Membrane</location>
    </subcellularLocation>
</comment>
<dbReference type="InterPro" id="IPR004358">
    <property type="entry name" value="Sig_transdc_His_kin-like_C"/>
</dbReference>
<dbReference type="PRINTS" id="PR00344">
    <property type="entry name" value="BCTRLSENSOR"/>
</dbReference>
<dbReference type="GO" id="GO:0007234">
    <property type="term" value="P:osmosensory signaling via phosphorelay pathway"/>
    <property type="evidence" value="ECO:0007669"/>
    <property type="project" value="TreeGrafter"/>
</dbReference>
<evidence type="ECO:0000256" key="3">
    <source>
        <dbReference type="ARBA" id="ARBA00012438"/>
    </source>
</evidence>
<accession>A0A927CVN0</accession>
<comment type="catalytic activity">
    <reaction evidence="1">
        <text>ATP + protein L-histidine = ADP + protein N-phospho-L-histidine.</text>
        <dbReference type="EC" id="2.7.13.3"/>
    </reaction>
</comment>
<keyword evidence="11" id="KW-1185">Reference proteome</keyword>
<evidence type="ECO:0000256" key="5">
    <source>
        <dbReference type="ARBA" id="ARBA00022741"/>
    </source>
</evidence>
<dbReference type="GO" id="GO:0005524">
    <property type="term" value="F:ATP binding"/>
    <property type="evidence" value="ECO:0007669"/>
    <property type="project" value="UniProtKB-KW"/>
</dbReference>
<dbReference type="InterPro" id="IPR036890">
    <property type="entry name" value="HATPase_C_sf"/>
</dbReference>
<dbReference type="GO" id="GO:0030295">
    <property type="term" value="F:protein kinase activator activity"/>
    <property type="evidence" value="ECO:0007669"/>
    <property type="project" value="TreeGrafter"/>
</dbReference>
<dbReference type="EMBL" id="JACXSI010000008">
    <property type="protein sequence ID" value="MBD3107607.1"/>
    <property type="molecule type" value="Genomic_DNA"/>
</dbReference>
<organism evidence="10 11">
    <name type="scientific">Peribacillus faecalis</name>
    <dbReference type="NCBI Taxonomy" id="2772559"/>
    <lineage>
        <taxon>Bacteria</taxon>
        <taxon>Bacillati</taxon>
        <taxon>Bacillota</taxon>
        <taxon>Bacilli</taxon>
        <taxon>Bacillales</taxon>
        <taxon>Bacillaceae</taxon>
        <taxon>Peribacillus</taxon>
    </lineage>
</organism>
<feature type="domain" description="Histidine kinase" evidence="9">
    <location>
        <begin position="1"/>
        <end position="206"/>
    </location>
</feature>
<evidence type="ECO:0000256" key="1">
    <source>
        <dbReference type="ARBA" id="ARBA00000085"/>
    </source>
</evidence>
<dbReference type="GO" id="GO:0000156">
    <property type="term" value="F:phosphorelay response regulator activity"/>
    <property type="evidence" value="ECO:0007669"/>
    <property type="project" value="TreeGrafter"/>
</dbReference>
<dbReference type="Pfam" id="PF02518">
    <property type="entry name" value="HATPase_c"/>
    <property type="match status" value="1"/>
</dbReference>
<keyword evidence="6 10" id="KW-0418">Kinase</keyword>
<dbReference type="Gene3D" id="3.30.565.10">
    <property type="entry name" value="Histidine kinase-like ATPase, C-terminal domain"/>
    <property type="match status" value="1"/>
</dbReference>
<dbReference type="InterPro" id="IPR005467">
    <property type="entry name" value="His_kinase_dom"/>
</dbReference>
<keyword evidence="5" id="KW-0547">Nucleotide-binding</keyword>
<protein>
    <recommendedName>
        <fullName evidence="3">histidine kinase</fullName>
        <ecNumber evidence="3">2.7.13.3</ecNumber>
    </recommendedName>
</protein>
<comment type="caution">
    <text evidence="10">The sequence shown here is derived from an EMBL/GenBank/DDBJ whole genome shotgun (WGS) entry which is preliminary data.</text>
</comment>
<proteinExistence type="predicted"/>
<dbReference type="PANTHER" id="PTHR42878">
    <property type="entry name" value="TWO-COMPONENT HISTIDINE KINASE"/>
    <property type="match status" value="1"/>
</dbReference>
<gene>
    <name evidence="10" type="ORF">IEO70_04440</name>
</gene>
<evidence type="ECO:0000256" key="8">
    <source>
        <dbReference type="ARBA" id="ARBA00023012"/>
    </source>
</evidence>
<name>A0A927CVN0_9BACI</name>
<dbReference type="AlphaFoldDB" id="A0A927CVN0"/>
<keyword evidence="8" id="KW-0902">Two-component regulatory system</keyword>
<keyword evidence="4" id="KW-0808">Transferase</keyword>
<keyword evidence="7" id="KW-0067">ATP-binding</keyword>
<dbReference type="PANTHER" id="PTHR42878:SF7">
    <property type="entry name" value="SENSOR HISTIDINE KINASE GLRK"/>
    <property type="match status" value="1"/>
</dbReference>
<dbReference type="SMART" id="SM00387">
    <property type="entry name" value="HATPase_c"/>
    <property type="match status" value="1"/>
</dbReference>
<reference evidence="10" key="1">
    <citation type="submission" date="2020-09" db="EMBL/GenBank/DDBJ databases">
        <title>Bacillus faecalis sp. nov., a moderately halophilic bacterium isolated from cow faeces.</title>
        <authorList>
            <person name="Jiang L."/>
            <person name="Lee J."/>
        </authorList>
    </citation>
    <scope>NUCLEOTIDE SEQUENCE</scope>
    <source>
        <strain evidence="10">AGMB 02131</strain>
    </source>
</reference>